<comment type="subunit">
    <text evidence="9">Component of the nuclear pore complex (NPC).</text>
</comment>
<evidence type="ECO:0000256" key="7">
    <source>
        <dbReference type="ARBA" id="ARBA00023132"/>
    </source>
</evidence>
<proteinExistence type="inferred from homology"/>
<name>A0AAD8XXI1_9STRA</name>
<keyword evidence="7 9" id="KW-0906">Nuclear pore complex</keyword>
<dbReference type="GO" id="GO:0006606">
    <property type="term" value="P:protein import into nucleus"/>
    <property type="evidence" value="ECO:0007669"/>
    <property type="project" value="TreeGrafter"/>
</dbReference>
<dbReference type="AlphaFoldDB" id="A0AAD8XXI1"/>
<accession>A0AAD8XXI1</accession>
<keyword evidence="8 9" id="KW-0539">Nucleus</keyword>
<reference evidence="10" key="1">
    <citation type="submission" date="2023-06" db="EMBL/GenBank/DDBJ databases">
        <title>Survivors Of The Sea: Transcriptome response of Skeletonema marinoi to long-term dormancy.</title>
        <authorList>
            <person name="Pinder M.I.M."/>
            <person name="Kourtchenko O."/>
            <person name="Robertson E.K."/>
            <person name="Larsson T."/>
            <person name="Maumus F."/>
            <person name="Osuna-Cruz C.M."/>
            <person name="Vancaester E."/>
            <person name="Stenow R."/>
            <person name="Vandepoele K."/>
            <person name="Ploug H."/>
            <person name="Bruchert V."/>
            <person name="Godhe A."/>
            <person name="Topel M."/>
        </authorList>
    </citation>
    <scope>NUCLEOTIDE SEQUENCE</scope>
    <source>
        <strain evidence="10">R05AC</strain>
    </source>
</reference>
<dbReference type="EMBL" id="JATAAI010000034">
    <property type="protein sequence ID" value="KAK1735292.1"/>
    <property type="molecule type" value="Genomic_DNA"/>
</dbReference>
<comment type="subcellular location">
    <subcellularLocation>
        <location evidence="1 9">Nucleus</location>
        <location evidence="1 9">Nuclear pore complex</location>
    </subcellularLocation>
</comment>
<protein>
    <recommendedName>
        <fullName evidence="9">Nuclear pore complex protein Nup85</fullName>
    </recommendedName>
</protein>
<evidence type="ECO:0000313" key="10">
    <source>
        <dbReference type="EMBL" id="KAK1735292.1"/>
    </source>
</evidence>
<keyword evidence="5 9" id="KW-0653">Protein transport</keyword>
<keyword evidence="9" id="KW-0472">Membrane</keyword>
<evidence type="ECO:0000256" key="6">
    <source>
        <dbReference type="ARBA" id="ARBA00023010"/>
    </source>
</evidence>
<organism evidence="10 11">
    <name type="scientific">Skeletonema marinoi</name>
    <dbReference type="NCBI Taxonomy" id="267567"/>
    <lineage>
        <taxon>Eukaryota</taxon>
        <taxon>Sar</taxon>
        <taxon>Stramenopiles</taxon>
        <taxon>Ochrophyta</taxon>
        <taxon>Bacillariophyta</taxon>
        <taxon>Coscinodiscophyceae</taxon>
        <taxon>Thalassiosirophycidae</taxon>
        <taxon>Thalassiosirales</taxon>
        <taxon>Skeletonemataceae</taxon>
        <taxon>Skeletonema</taxon>
        <taxon>Skeletonema marinoi-dohrnii complex</taxon>
    </lineage>
</organism>
<dbReference type="GO" id="GO:0017056">
    <property type="term" value="F:structural constituent of nuclear pore"/>
    <property type="evidence" value="ECO:0007669"/>
    <property type="project" value="TreeGrafter"/>
</dbReference>
<dbReference type="GO" id="GO:0031080">
    <property type="term" value="C:nuclear pore outer ring"/>
    <property type="evidence" value="ECO:0007669"/>
    <property type="project" value="TreeGrafter"/>
</dbReference>
<keyword evidence="4 9" id="KW-0509">mRNA transport</keyword>
<evidence type="ECO:0000256" key="3">
    <source>
        <dbReference type="ARBA" id="ARBA00022448"/>
    </source>
</evidence>
<gene>
    <name evidence="10" type="ORF">QTG54_013906</name>
</gene>
<comment type="caution">
    <text evidence="10">The sequence shown here is derived from an EMBL/GenBank/DDBJ whole genome shotgun (WGS) entry which is preliminary data.</text>
</comment>
<dbReference type="Pfam" id="PF07575">
    <property type="entry name" value="Nucleopor_Nup85"/>
    <property type="match status" value="1"/>
</dbReference>
<keyword evidence="6 9" id="KW-0811">Translocation</keyword>
<sequence length="546" mass="59146">MSIFHTWQDVIKREASFPSSGSSGGFGLGGGQGGALDALFRRFPPLQQILSVLVGKVPPNIANDPSLTWSETLLMELLYSRPDISPDDISARANAIMSRKGDGRKHALDEIILSIMSGSAGQVVETMFSLCGGSSGAALPATVTSLLCNLLIDAGCISSEEASSSSVNIQTELLILAAEAILSSFSVQEQSNVGVRAAVRLLLPHAPPKRVEGEVVYEPRISATIAEAISHRLPDTDAEARDLLHLCEEAIRLGSVRIADACESIAFSRASFHRSKGHLHREVYWLLRGMEILSNELPTQFQRKFGFACRRHFDALCENSANDLISMLASTTYAINGESKLEEEAFVSVLQAARNVLEAVVQDEDMASLLKGHMEANLLKYVVDIALADALGDTTKMASDIVRCLEERCLPGEEYGGVVSTLANPKMYAKLLHISVAILHKEESLFNGTMESTKCAFSVHGMHILMARLTQLLSWEGITTSSSAVPKTPTKERKDYFHAMRLTLCKGLMRAFASAQTNSSSEKDGKGGVVEQSLDDEVELMLSPCI</sequence>
<evidence type="ECO:0000256" key="4">
    <source>
        <dbReference type="ARBA" id="ARBA00022816"/>
    </source>
</evidence>
<comment type="function">
    <text evidence="9">Functions as a component of the nuclear pore complex (NPC).</text>
</comment>
<comment type="similarity">
    <text evidence="2 9">Belongs to the nucleoporin Nup85 family.</text>
</comment>
<dbReference type="PANTHER" id="PTHR13373:SF21">
    <property type="entry name" value="NUCLEAR PORE COMPLEX PROTEIN NUP85"/>
    <property type="match status" value="1"/>
</dbReference>
<evidence type="ECO:0000256" key="5">
    <source>
        <dbReference type="ARBA" id="ARBA00022927"/>
    </source>
</evidence>
<dbReference type="GO" id="GO:0031965">
    <property type="term" value="C:nuclear membrane"/>
    <property type="evidence" value="ECO:0007669"/>
    <property type="project" value="UniProtKB-UniRule"/>
</dbReference>
<evidence type="ECO:0000256" key="2">
    <source>
        <dbReference type="ARBA" id="ARBA00005573"/>
    </source>
</evidence>
<keyword evidence="3 9" id="KW-0813">Transport</keyword>
<keyword evidence="11" id="KW-1185">Reference proteome</keyword>
<evidence type="ECO:0000256" key="8">
    <source>
        <dbReference type="ARBA" id="ARBA00023242"/>
    </source>
</evidence>
<evidence type="ECO:0000256" key="1">
    <source>
        <dbReference type="ARBA" id="ARBA00004567"/>
    </source>
</evidence>
<dbReference type="PANTHER" id="PTHR13373">
    <property type="entry name" value="FROUNT PROTEIN-RELATED"/>
    <property type="match status" value="1"/>
</dbReference>
<evidence type="ECO:0000256" key="9">
    <source>
        <dbReference type="RuleBase" id="RU365073"/>
    </source>
</evidence>
<dbReference type="GO" id="GO:0045893">
    <property type="term" value="P:positive regulation of DNA-templated transcription"/>
    <property type="evidence" value="ECO:0007669"/>
    <property type="project" value="TreeGrafter"/>
</dbReference>
<evidence type="ECO:0000313" key="11">
    <source>
        <dbReference type="Proteomes" id="UP001224775"/>
    </source>
</evidence>
<dbReference type="InterPro" id="IPR011502">
    <property type="entry name" value="Nucleoporin_Nup85"/>
</dbReference>
<dbReference type="GO" id="GO:0006406">
    <property type="term" value="P:mRNA export from nucleus"/>
    <property type="evidence" value="ECO:0007669"/>
    <property type="project" value="TreeGrafter"/>
</dbReference>
<dbReference type="Proteomes" id="UP001224775">
    <property type="component" value="Unassembled WGS sequence"/>
</dbReference>